<dbReference type="Gene3D" id="1.10.760.10">
    <property type="entry name" value="Cytochrome c-like domain"/>
    <property type="match status" value="1"/>
</dbReference>
<dbReference type="Pfam" id="PF00034">
    <property type="entry name" value="Cytochrom_C"/>
    <property type="match status" value="1"/>
</dbReference>
<dbReference type="InterPro" id="IPR011989">
    <property type="entry name" value="ARM-like"/>
</dbReference>
<evidence type="ECO:0000256" key="2">
    <source>
        <dbReference type="ARBA" id="ARBA00022723"/>
    </source>
</evidence>
<dbReference type="PROSITE" id="PS51007">
    <property type="entry name" value="CYTC"/>
    <property type="match status" value="1"/>
</dbReference>
<dbReference type="PANTHER" id="PTHR33546:SF1">
    <property type="entry name" value="LARGE, MULTIFUNCTIONAL SECRETED PROTEIN"/>
    <property type="match status" value="1"/>
</dbReference>
<dbReference type="RefSeq" id="WP_376918253.1">
    <property type="nucleotide sequence ID" value="NZ_JBHRSW010000004.1"/>
</dbReference>
<dbReference type="InterPro" id="IPR009056">
    <property type="entry name" value="Cyt_c-like_dom"/>
</dbReference>
<dbReference type="SUPFAM" id="SSF46626">
    <property type="entry name" value="Cytochrome c"/>
    <property type="match status" value="1"/>
</dbReference>
<keyword evidence="7" id="KW-1185">Reference proteome</keyword>
<evidence type="ECO:0000259" key="5">
    <source>
        <dbReference type="PROSITE" id="PS51007"/>
    </source>
</evidence>
<dbReference type="InterPro" id="IPR013428">
    <property type="entry name" value="Membrane-bound_put_N"/>
</dbReference>
<evidence type="ECO:0000313" key="7">
    <source>
        <dbReference type="Proteomes" id="UP001595478"/>
    </source>
</evidence>
<comment type="caution">
    <text evidence="6">The sequence shown here is derived from an EMBL/GenBank/DDBJ whole genome shotgun (WGS) entry which is preliminary data.</text>
</comment>
<proteinExistence type="predicted"/>
<dbReference type="InterPro" id="IPR055557">
    <property type="entry name" value="DUF7133"/>
</dbReference>
<accession>A0ABV7FLU5</accession>
<sequence length="805" mass="89497">MNKTIAPKTLALNMLKETSIFLVLFCLVFQASVSYASTPTKNKGDRPSHVMKDIVPKDKIPPAPILSVVQALDAFVVQEGFAIENVVAEPNVFNPVAMSFDGNGRMWVAEMTRYMPDTQGTGEHVPEGNIAVLEDVDGDGKVDKRTVFLSDIVLPRTIALVKGGIFYADHTQLFFAEVIEENGIISAGIREVADPDYAKGGNLEHKPNTMLYGMDNWYYNAKSADKYRVVPHSGVIPSSSTEIYRNQYWILVKAKSDWRGQWGLSMDDYGRLYHNGNSSPISGEYLMPGALRHNPEYWPKMPAKWIGSNLIYSVRMNPGVNRGYMDGILIQEQGEHWGKLRGFTAASGSVVYRGDNFPEQYYGMAITPEPAGNLISARYIQENQGELSGIEVFPNKEILASKDERFRPVNLYTAPDGSLYLLDMYHGILQHKEFLTTYLSEQIHARELDKHNNTMGRIYRLRYSEKALASQPQLHSLNSKQLVPYLAHENGWWRDTARRLIVQSNDVSVVPDIKALLSNTHDHRAKVNALWSLYGLQAVDLKTALNALSDTHTKVKVAAVATAVLLPKNVHTAFIEALLKEMAGNFELSLNAAAYMYAFDAPEKFLVSFNTLESFSGLPLVAEAVASGLGTESARFLAGYRERINNSVFMNIMNNLGKRPEERTNRAQLSSLGQALYDKGKALYNGKAACAGCHGVNGDGVDGLGPTFWSSEWVIESKERLGKVLLHGLSGPIWVNKRLINTPAVMPGLKNHPDIDNEELAAIATYIRNSWGNAADIDGHVSAEEIKKVREQTANIEQPYTQKDF</sequence>
<dbReference type="InterPro" id="IPR036909">
    <property type="entry name" value="Cyt_c-like_dom_sf"/>
</dbReference>
<evidence type="ECO:0000256" key="3">
    <source>
        <dbReference type="ARBA" id="ARBA00023004"/>
    </source>
</evidence>
<evidence type="ECO:0000256" key="1">
    <source>
        <dbReference type="ARBA" id="ARBA00022617"/>
    </source>
</evidence>
<keyword evidence="3 4" id="KW-0408">Iron</keyword>
<gene>
    <name evidence="6" type="ORF">ACFOHL_00580</name>
</gene>
<organism evidence="6 7">
    <name type="scientific">Agaribacter flavus</name>
    <dbReference type="NCBI Taxonomy" id="1902781"/>
    <lineage>
        <taxon>Bacteria</taxon>
        <taxon>Pseudomonadati</taxon>
        <taxon>Pseudomonadota</taxon>
        <taxon>Gammaproteobacteria</taxon>
        <taxon>Alteromonadales</taxon>
        <taxon>Alteromonadaceae</taxon>
        <taxon>Agaribacter</taxon>
    </lineage>
</organism>
<feature type="domain" description="Cytochrome c" evidence="5">
    <location>
        <begin position="675"/>
        <end position="771"/>
    </location>
</feature>
<dbReference type="Gene3D" id="1.25.10.10">
    <property type="entry name" value="Leucine-rich Repeat Variant"/>
    <property type="match status" value="1"/>
</dbReference>
<dbReference type="Proteomes" id="UP001595478">
    <property type="component" value="Unassembled WGS sequence"/>
</dbReference>
<dbReference type="Gene3D" id="2.120.10.30">
    <property type="entry name" value="TolB, C-terminal domain"/>
    <property type="match status" value="1"/>
</dbReference>
<protein>
    <submittedName>
        <fullName evidence="6">PVC-type heme-binding CxxCH protein</fullName>
    </submittedName>
</protein>
<dbReference type="EMBL" id="JBHRSW010000004">
    <property type="protein sequence ID" value="MFC3120110.1"/>
    <property type="molecule type" value="Genomic_DNA"/>
</dbReference>
<keyword evidence="2 4" id="KW-0479">Metal-binding</keyword>
<keyword evidence="1 4" id="KW-0349">Heme</keyword>
<dbReference type="InterPro" id="IPR011042">
    <property type="entry name" value="6-blade_b-propeller_TolB-like"/>
</dbReference>
<dbReference type="PANTHER" id="PTHR33546">
    <property type="entry name" value="LARGE, MULTIFUNCTIONAL SECRETED PROTEIN-RELATED"/>
    <property type="match status" value="1"/>
</dbReference>
<dbReference type="Pfam" id="PF23500">
    <property type="entry name" value="DUF7133"/>
    <property type="match status" value="1"/>
</dbReference>
<name>A0ABV7FLU5_9ALTE</name>
<evidence type="ECO:0000313" key="6">
    <source>
        <dbReference type="EMBL" id="MFC3120110.1"/>
    </source>
</evidence>
<dbReference type="SUPFAM" id="SSF63829">
    <property type="entry name" value="Calcium-dependent phosphotriesterase"/>
    <property type="match status" value="1"/>
</dbReference>
<evidence type="ECO:0000256" key="4">
    <source>
        <dbReference type="PROSITE-ProRule" id="PRU00433"/>
    </source>
</evidence>
<dbReference type="NCBIfam" id="TIGR02604">
    <property type="entry name" value="Piru_Ver_Nterm"/>
    <property type="match status" value="1"/>
</dbReference>
<reference evidence="7" key="1">
    <citation type="journal article" date="2019" name="Int. J. Syst. Evol. Microbiol.">
        <title>The Global Catalogue of Microorganisms (GCM) 10K type strain sequencing project: providing services to taxonomists for standard genome sequencing and annotation.</title>
        <authorList>
            <consortium name="The Broad Institute Genomics Platform"/>
            <consortium name="The Broad Institute Genome Sequencing Center for Infectious Disease"/>
            <person name="Wu L."/>
            <person name="Ma J."/>
        </authorList>
    </citation>
    <scope>NUCLEOTIDE SEQUENCE [LARGE SCALE GENOMIC DNA]</scope>
    <source>
        <strain evidence="7">KCTC 52473</strain>
    </source>
</reference>